<evidence type="ECO:0000256" key="1">
    <source>
        <dbReference type="SAM" id="MobiDB-lite"/>
    </source>
</evidence>
<name>A0AAC9IYE5_9BURK</name>
<dbReference type="AlphaFoldDB" id="A0AAC9IYE5"/>
<dbReference type="EMBL" id="CP015017">
    <property type="protein sequence ID" value="APC02153.1"/>
    <property type="molecule type" value="Genomic_DNA"/>
</dbReference>
<evidence type="ECO:0000313" key="3">
    <source>
        <dbReference type="Proteomes" id="UP000182060"/>
    </source>
</evidence>
<reference evidence="2" key="1">
    <citation type="journal article" date="2017" name="Appl. Environ. Microbiol.">
        <title>Microdiversification of a pelagic Polynucleobacter species is mainly driven by acquisition of genomic islands from a partially interspecific gene pool.</title>
        <authorList>
            <person name="Hoetzinger M."/>
            <person name="Hahn M.W."/>
            <person name="Jezberova J."/>
            <person name="Schmidt J."/>
            <person name="Koll U."/>
        </authorList>
    </citation>
    <scope>NUCLEOTIDE SEQUENCE</scope>
    <source>
        <strain evidence="2">MWH-RechtKol4</strain>
    </source>
</reference>
<feature type="compositionally biased region" description="Polar residues" evidence="1">
    <location>
        <begin position="440"/>
        <end position="466"/>
    </location>
</feature>
<feature type="region of interest" description="Disordered" evidence="1">
    <location>
        <begin position="436"/>
        <end position="466"/>
    </location>
</feature>
<organism evidence="2 3">
    <name type="scientific">Polynucleobacter asymbioticus</name>
    <dbReference type="NCBI Taxonomy" id="576611"/>
    <lineage>
        <taxon>Bacteria</taxon>
        <taxon>Pseudomonadati</taxon>
        <taxon>Pseudomonadota</taxon>
        <taxon>Betaproteobacteria</taxon>
        <taxon>Burkholderiales</taxon>
        <taxon>Burkholderiaceae</taxon>
        <taxon>Polynucleobacter</taxon>
    </lineage>
</organism>
<accession>A0AAC9IYE5</accession>
<dbReference type="Proteomes" id="UP000182060">
    <property type="component" value="Chromosome"/>
</dbReference>
<sequence>MSASISIGAQLIAPSGFMQLETEITYYFFRSLQIHGRKALTYLIYFDENKSRAQKNSQNKNNHFSIKPRLITILREDFERGIDLQKIVKKETQSYLPYWLSGMEGRNPSSGSNANKISHEERIDQKLKIIGPLLERLDELLKSPNIEQQINQYARSCKPAQNETRVRLWFFTYLLFNQNRYALHYSIGKQGIWDRQAHASKIKRGRPSWRGKDAGFNADTKMVEKIISSYSRISKLGINLREIYQAAITEDFHCTVTGAVSSPMRFISKNEEPYPTFDMYSYYVHQNFGQSQIYHDKYGSKLSRDKFDVDKGSFSSLLINILERAEGDAYHVKALPRGLIEGSTLPGLVVATIIDVTTFTEVGIGFSFGSETSAAYRMALFCAAISKSAFFRIWGMDEDPAAWPTQGLPKYFTTDRGPGSAKEAYGRAHDLEPIFKEVTPSGSPRSKPSIETSNPKTPKNRESPSYIQSDLFPSELCIREIYRLLKNNNSVNISDRIPSDLLEHIETPTPIALYKELARRGRNDSRDISFADAVRQYLTKSKATLKNDGIHFHGLIYNSEEFRASGLLNRNGHLSHKELEIYVYDMALRYVWVDVRGKIIELAMMTKLTTAEGDLYLSLEELLQRESVIKRMNLEAQEHRHAVAAHYKLQFSKTTGKKWDAQKRVTGRPKRGTAVAKREANEAAVLANVKGRQ</sequence>
<gene>
    <name evidence="2" type="ORF">AOC25_11255</name>
</gene>
<dbReference type="RefSeq" id="WP_071539838.1">
    <property type="nucleotide sequence ID" value="NZ_CP015016.1"/>
</dbReference>
<protein>
    <submittedName>
        <fullName evidence="2">Uncharacterized protein</fullName>
    </submittedName>
</protein>
<proteinExistence type="predicted"/>
<evidence type="ECO:0000313" key="2">
    <source>
        <dbReference type="EMBL" id="APC02153.1"/>
    </source>
</evidence>